<evidence type="ECO:0000256" key="2">
    <source>
        <dbReference type="ARBA" id="ARBA00022827"/>
    </source>
</evidence>
<proteinExistence type="predicted"/>
<dbReference type="FunFam" id="3.50.50.60:FF:000258">
    <property type="entry name" value="Flavin-binding monooxygenase-like protein (AFU_orthologue AFUA_6G01900)"/>
    <property type="match status" value="1"/>
</dbReference>
<dbReference type="Pfam" id="PF13738">
    <property type="entry name" value="Pyr_redox_3"/>
    <property type="match status" value="1"/>
</dbReference>
<dbReference type="STRING" id="1450535.A0A317WW55"/>
<dbReference type="PANTHER" id="PTHR23023">
    <property type="entry name" value="DIMETHYLANILINE MONOOXYGENASE"/>
    <property type="match status" value="1"/>
</dbReference>
<dbReference type="RefSeq" id="XP_025468951.1">
    <property type="nucleotide sequence ID" value="XM_025609888.1"/>
</dbReference>
<keyword evidence="2" id="KW-0274">FAD</keyword>
<dbReference type="Proteomes" id="UP000246702">
    <property type="component" value="Unassembled WGS sequence"/>
</dbReference>
<dbReference type="GO" id="GO:0016491">
    <property type="term" value="F:oxidoreductase activity"/>
    <property type="evidence" value="ECO:0007669"/>
    <property type="project" value="UniProtKB-KW"/>
</dbReference>
<comment type="caution">
    <text evidence="4">The sequence shown here is derived from an EMBL/GenBank/DDBJ whole genome shotgun (WGS) entry which is preliminary data.</text>
</comment>
<sequence length="591" mass="65599">MESFDVIIVGAGWHGLSALRTYHHIHPTSTILLVDSSSTIGGVWAQHRLYNGLKSNNMLGTYEFSDFPMDSATYGVQPGEHIPGTVIQSYLQRFVEHFHLGEFIRLDTTVLNADHQIDGSWILTTSLSTSTSPEKTQKIKGDKLILATGLTSTPYLPPLPGDKTYPNPLIHTHDLPSHQETLFQPNRKVTIYGATKSAWDAVYAATTSGASVTWIIRSSGHGPCWMAPPYVTPLKRWLEKLVTTRLLTWFSPCIWGDADGYSPIRWFLHKTWIGRKIVDGFWGILEQDVVGLNGYEGNAETRKLRPWIGPFWVASGLSILNYPGDFFALVRSGRVRVVVDEIHSLGGDGGITLKESGEVIESDGLVCATGWQVTPNITFSPVGIDKELGFPWAEDCIPRVMVERADEEILARFPKLRDAPKREEVVPVGQGAPATARHPFRLARFMIPPALAKERSVAVLGVAMTINTALVAQVQALWVAAYLGDRMALRNGERCPVDLKEMVSGKGKGEVDVDMVWETALHSQFGVHRYPGGFGKRNPDFVFDALTYVDLLLGDLGLDCSRKKGWGVRRWLEPYGMEDYKGLVEEWMAGL</sequence>
<evidence type="ECO:0000313" key="5">
    <source>
        <dbReference type="Proteomes" id="UP000246702"/>
    </source>
</evidence>
<dbReference type="GeneID" id="37112031"/>
<dbReference type="AlphaFoldDB" id="A0A317WW55"/>
<name>A0A317WW55_9EURO</name>
<keyword evidence="1" id="KW-0285">Flavoprotein</keyword>
<evidence type="ECO:0000256" key="3">
    <source>
        <dbReference type="ARBA" id="ARBA00023002"/>
    </source>
</evidence>
<organism evidence="4 5">
    <name type="scientific">Aspergillus sclerotioniger CBS 115572</name>
    <dbReference type="NCBI Taxonomy" id="1450535"/>
    <lineage>
        <taxon>Eukaryota</taxon>
        <taxon>Fungi</taxon>
        <taxon>Dikarya</taxon>
        <taxon>Ascomycota</taxon>
        <taxon>Pezizomycotina</taxon>
        <taxon>Eurotiomycetes</taxon>
        <taxon>Eurotiomycetidae</taxon>
        <taxon>Eurotiales</taxon>
        <taxon>Aspergillaceae</taxon>
        <taxon>Aspergillus</taxon>
        <taxon>Aspergillus subgen. Circumdati</taxon>
    </lineage>
</organism>
<dbReference type="OrthoDB" id="2915840at2759"/>
<gene>
    <name evidence="4" type="ORF">BO94DRAFT_514493</name>
</gene>
<keyword evidence="5" id="KW-1185">Reference proteome</keyword>
<dbReference type="InterPro" id="IPR036188">
    <property type="entry name" value="FAD/NAD-bd_sf"/>
</dbReference>
<evidence type="ECO:0000313" key="4">
    <source>
        <dbReference type="EMBL" id="PWY90573.1"/>
    </source>
</evidence>
<evidence type="ECO:0000256" key="1">
    <source>
        <dbReference type="ARBA" id="ARBA00022630"/>
    </source>
</evidence>
<dbReference type="Gene3D" id="3.50.50.60">
    <property type="entry name" value="FAD/NAD(P)-binding domain"/>
    <property type="match status" value="1"/>
</dbReference>
<dbReference type="InterPro" id="IPR050346">
    <property type="entry name" value="FMO-like"/>
</dbReference>
<protein>
    <submittedName>
        <fullName evidence="4">FAD/NAD(P)-binding domain-containing protein</fullName>
    </submittedName>
</protein>
<accession>A0A317WW55</accession>
<reference evidence="4 5" key="1">
    <citation type="submission" date="2016-12" db="EMBL/GenBank/DDBJ databases">
        <title>The genomes of Aspergillus section Nigri reveals drivers in fungal speciation.</title>
        <authorList>
            <consortium name="DOE Joint Genome Institute"/>
            <person name="Vesth T.C."/>
            <person name="Nybo J."/>
            <person name="Theobald S."/>
            <person name="Brandl J."/>
            <person name="Frisvad J.C."/>
            <person name="Nielsen K.F."/>
            <person name="Lyhne E.K."/>
            <person name="Kogle M.E."/>
            <person name="Kuo A."/>
            <person name="Riley R."/>
            <person name="Clum A."/>
            <person name="Nolan M."/>
            <person name="Lipzen A."/>
            <person name="Salamov A."/>
            <person name="Henrissat B."/>
            <person name="Wiebenga A."/>
            <person name="De Vries R.P."/>
            <person name="Grigoriev I.V."/>
            <person name="Mortensen U.H."/>
            <person name="Andersen M.R."/>
            <person name="Baker S.E."/>
        </authorList>
    </citation>
    <scope>NUCLEOTIDE SEQUENCE [LARGE SCALE GENOMIC DNA]</scope>
    <source>
        <strain evidence="4 5">CBS 115572</strain>
    </source>
</reference>
<dbReference type="EMBL" id="MSFK01000010">
    <property type="protein sequence ID" value="PWY90573.1"/>
    <property type="molecule type" value="Genomic_DNA"/>
</dbReference>
<dbReference type="SUPFAM" id="SSF51905">
    <property type="entry name" value="FAD/NAD(P)-binding domain"/>
    <property type="match status" value="1"/>
</dbReference>
<keyword evidence="3" id="KW-0560">Oxidoreductase</keyword>